<feature type="region of interest" description="Disordered" evidence="1">
    <location>
        <begin position="1"/>
        <end position="32"/>
    </location>
</feature>
<evidence type="ECO:0000313" key="2">
    <source>
        <dbReference type="EMBL" id="KAK7396017.1"/>
    </source>
</evidence>
<reference evidence="2 3" key="1">
    <citation type="submission" date="2024-01" db="EMBL/GenBank/DDBJ databases">
        <title>The genomes of 5 underutilized Papilionoideae crops provide insights into root nodulation and disease resistanc.</title>
        <authorList>
            <person name="Jiang F."/>
        </authorList>
    </citation>
    <scope>NUCLEOTIDE SEQUENCE [LARGE SCALE GENOMIC DNA]</scope>
    <source>
        <strain evidence="2">DUOXIRENSHENG_FW03</strain>
        <tissue evidence="2">Leaves</tissue>
    </source>
</reference>
<protein>
    <submittedName>
        <fullName evidence="2">Uncharacterized protein</fullName>
    </submittedName>
</protein>
<dbReference type="EMBL" id="JAYMYS010000004">
    <property type="protein sequence ID" value="KAK7396017.1"/>
    <property type="molecule type" value="Genomic_DNA"/>
</dbReference>
<organism evidence="2 3">
    <name type="scientific">Psophocarpus tetragonolobus</name>
    <name type="common">Winged bean</name>
    <name type="synonym">Dolichos tetragonolobus</name>
    <dbReference type="NCBI Taxonomy" id="3891"/>
    <lineage>
        <taxon>Eukaryota</taxon>
        <taxon>Viridiplantae</taxon>
        <taxon>Streptophyta</taxon>
        <taxon>Embryophyta</taxon>
        <taxon>Tracheophyta</taxon>
        <taxon>Spermatophyta</taxon>
        <taxon>Magnoliopsida</taxon>
        <taxon>eudicotyledons</taxon>
        <taxon>Gunneridae</taxon>
        <taxon>Pentapetalae</taxon>
        <taxon>rosids</taxon>
        <taxon>fabids</taxon>
        <taxon>Fabales</taxon>
        <taxon>Fabaceae</taxon>
        <taxon>Papilionoideae</taxon>
        <taxon>50 kb inversion clade</taxon>
        <taxon>NPAAA clade</taxon>
        <taxon>indigoferoid/millettioid clade</taxon>
        <taxon>Phaseoleae</taxon>
        <taxon>Psophocarpus</taxon>
    </lineage>
</organism>
<keyword evidence="3" id="KW-1185">Reference proteome</keyword>
<proteinExistence type="predicted"/>
<dbReference type="Proteomes" id="UP001386955">
    <property type="component" value="Unassembled WGS sequence"/>
</dbReference>
<accession>A0AAN9SMM1</accession>
<gene>
    <name evidence="2" type="ORF">VNO78_16699</name>
</gene>
<evidence type="ECO:0000256" key="1">
    <source>
        <dbReference type="SAM" id="MobiDB-lite"/>
    </source>
</evidence>
<sequence>MRLVADGGSTTDGFDRNGEGGQAQRFRHARSSTRSCSWSLTLADQGTCPDYNAPLQAKLLSDDATVAHGTRSHVGQ</sequence>
<name>A0AAN9SMM1_PSOTE</name>
<comment type="caution">
    <text evidence="2">The sequence shown here is derived from an EMBL/GenBank/DDBJ whole genome shotgun (WGS) entry which is preliminary data.</text>
</comment>
<dbReference type="AlphaFoldDB" id="A0AAN9SMM1"/>
<evidence type="ECO:0000313" key="3">
    <source>
        <dbReference type="Proteomes" id="UP001386955"/>
    </source>
</evidence>